<dbReference type="AlphaFoldDB" id="A0A3M7Q5J3"/>
<evidence type="ECO:0000313" key="3">
    <source>
        <dbReference type="Proteomes" id="UP000276133"/>
    </source>
</evidence>
<proteinExistence type="predicted"/>
<comment type="caution">
    <text evidence="2">The sequence shown here is derived from an EMBL/GenBank/DDBJ whole genome shotgun (WGS) entry which is preliminary data.</text>
</comment>
<keyword evidence="3" id="KW-1185">Reference proteome</keyword>
<gene>
    <name evidence="2" type="ORF">BpHYR1_012667</name>
</gene>
<evidence type="ECO:0000256" key="1">
    <source>
        <dbReference type="SAM" id="MobiDB-lite"/>
    </source>
</evidence>
<name>A0A3M7Q5J3_BRAPC</name>
<dbReference type="Proteomes" id="UP000276133">
    <property type="component" value="Unassembled WGS sequence"/>
</dbReference>
<accession>A0A3M7Q5J3</accession>
<sequence>MQFFDDENHNVAKCPAKESLCGKCHQKGHMTHKCTIAKKLKSIERQIIDYSELYIEQEEIQTNFDENVDEMPKTRENQPNVSNDQFSLALLLSSAQILKTPVLEDHLNSLQIPVQPLVPTSIQNVQKDRKKTKIKRPKKAVSRSADEDDDTFESEMTISTEHHAEQSTNPERKCSMITYAVTQQPASPYNESNIYFDFKNYVSITKPRNKYGRGVVILVKEGIEFIQDFSFDEFSSEILSIKLNYGKNDQFYVFSLYDPPNVLLNFDLFEKINISSSVTNKINEFRVLSNQDMISDHFPIETSIAFDYIITVKSLSKKLKGEAACGPDLIHNLIKQDE</sequence>
<dbReference type="OrthoDB" id="3863715at2759"/>
<evidence type="ECO:0000313" key="2">
    <source>
        <dbReference type="EMBL" id="RNA06687.1"/>
    </source>
</evidence>
<organism evidence="2 3">
    <name type="scientific">Brachionus plicatilis</name>
    <name type="common">Marine rotifer</name>
    <name type="synonym">Brachionus muelleri</name>
    <dbReference type="NCBI Taxonomy" id="10195"/>
    <lineage>
        <taxon>Eukaryota</taxon>
        <taxon>Metazoa</taxon>
        <taxon>Spiralia</taxon>
        <taxon>Gnathifera</taxon>
        <taxon>Rotifera</taxon>
        <taxon>Eurotatoria</taxon>
        <taxon>Monogononta</taxon>
        <taxon>Pseudotrocha</taxon>
        <taxon>Ploima</taxon>
        <taxon>Brachionidae</taxon>
        <taxon>Brachionus</taxon>
    </lineage>
</organism>
<feature type="region of interest" description="Disordered" evidence="1">
    <location>
        <begin position="125"/>
        <end position="153"/>
    </location>
</feature>
<reference evidence="2 3" key="1">
    <citation type="journal article" date="2018" name="Sci. Rep.">
        <title>Genomic signatures of local adaptation to the degree of environmental predictability in rotifers.</title>
        <authorList>
            <person name="Franch-Gras L."/>
            <person name="Hahn C."/>
            <person name="Garcia-Roger E.M."/>
            <person name="Carmona M.J."/>
            <person name="Serra M."/>
            <person name="Gomez A."/>
        </authorList>
    </citation>
    <scope>NUCLEOTIDE SEQUENCE [LARGE SCALE GENOMIC DNA]</scope>
    <source>
        <strain evidence="2">HYR1</strain>
    </source>
</reference>
<protein>
    <submittedName>
        <fullName evidence="2">Uncharacterized protein</fullName>
    </submittedName>
</protein>
<feature type="compositionally biased region" description="Basic residues" evidence="1">
    <location>
        <begin position="128"/>
        <end position="141"/>
    </location>
</feature>
<dbReference type="EMBL" id="REGN01007308">
    <property type="protein sequence ID" value="RNA06687.1"/>
    <property type="molecule type" value="Genomic_DNA"/>
</dbReference>